<keyword evidence="2" id="KW-0547">Nucleotide-binding</keyword>
<sequence>MRVDYRIERPVALSASFEVEGFTVLLGASGEGKTLLLRAIAGLLPARGEPFDGLPPQQRAVGYLPQGHALFPHLNAWQNVAFALRGTDRRRQAVEWLERVGLAALAERRPAQLSGGQQQRVALARALARRPQLLLLDEPTSALDPATRDDVLAELIAEVHVAGIPALAVSHDPALAAVADRLVLMHDRRIVQAGTPMEVHARPASGAVARLLGLRNVFRGRLAGAAGAQRLLWPEAGVSLPVQTMLADGANVEWHVAPEAIVLHDAGMAPATAIAGSVELRQMSAQGRHVGLRCGQARLWASLPSGDVAAAVQLSLPPSAIRCWPA</sequence>
<dbReference type="Gene3D" id="3.40.50.300">
    <property type="entry name" value="P-loop containing nucleotide triphosphate hydrolases"/>
    <property type="match status" value="1"/>
</dbReference>
<evidence type="ECO:0000256" key="1">
    <source>
        <dbReference type="ARBA" id="ARBA00022448"/>
    </source>
</evidence>
<dbReference type="InterPro" id="IPR003593">
    <property type="entry name" value="AAA+_ATPase"/>
</dbReference>
<keyword evidence="6" id="KW-1185">Reference proteome</keyword>
<dbReference type="PANTHER" id="PTHR42781:SF4">
    <property type="entry name" value="SPERMIDINE_PUTRESCINE IMPORT ATP-BINDING PROTEIN POTA"/>
    <property type="match status" value="1"/>
</dbReference>
<organism evidence="5 6">
    <name type="scientific">Rhodanobacter lycopersici</name>
    <dbReference type="NCBI Taxonomy" id="3162487"/>
    <lineage>
        <taxon>Bacteria</taxon>
        <taxon>Pseudomonadati</taxon>
        <taxon>Pseudomonadota</taxon>
        <taxon>Gammaproteobacteria</taxon>
        <taxon>Lysobacterales</taxon>
        <taxon>Rhodanobacteraceae</taxon>
        <taxon>Rhodanobacter</taxon>
    </lineage>
</organism>
<dbReference type="RefSeq" id="WP_367854938.1">
    <property type="nucleotide sequence ID" value="NZ_JBFOHK010000004.1"/>
</dbReference>
<comment type="caution">
    <text evidence="5">The sequence shown here is derived from an EMBL/GenBank/DDBJ whole genome shotgun (WGS) entry which is preliminary data.</text>
</comment>
<proteinExistence type="predicted"/>
<keyword evidence="1" id="KW-0813">Transport</keyword>
<protein>
    <submittedName>
        <fullName evidence="5">ABC transporter ATP-binding protein</fullName>
    </submittedName>
</protein>
<evidence type="ECO:0000259" key="4">
    <source>
        <dbReference type="PROSITE" id="PS50893"/>
    </source>
</evidence>
<dbReference type="SUPFAM" id="SSF52540">
    <property type="entry name" value="P-loop containing nucleoside triphosphate hydrolases"/>
    <property type="match status" value="1"/>
</dbReference>
<reference evidence="5 6" key="1">
    <citation type="submission" date="2024-06" db="EMBL/GenBank/DDBJ databases">
        <authorList>
            <person name="Woo H."/>
        </authorList>
    </citation>
    <scope>NUCLEOTIDE SEQUENCE [LARGE SCALE GENOMIC DNA]</scope>
    <source>
        <strain evidence="5 6">Si-c</strain>
    </source>
</reference>
<dbReference type="InterPro" id="IPR050093">
    <property type="entry name" value="ABC_SmlMolc_Importer"/>
</dbReference>
<gene>
    <name evidence="5" type="ORF">ABQJ54_14025</name>
</gene>
<dbReference type="EMBL" id="JBFOHK010000004">
    <property type="protein sequence ID" value="MEW9572872.1"/>
    <property type="molecule type" value="Genomic_DNA"/>
</dbReference>
<evidence type="ECO:0000313" key="5">
    <source>
        <dbReference type="EMBL" id="MEW9572872.1"/>
    </source>
</evidence>
<evidence type="ECO:0000313" key="6">
    <source>
        <dbReference type="Proteomes" id="UP001556220"/>
    </source>
</evidence>
<keyword evidence="3 5" id="KW-0067">ATP-binding</keyword>
<dbReference type="GO" id="GO:0005524">
    <property type="term" value="F:ATP binding"/>
    <property type="evidence" value="ECO:0007669"/>
    <property type="project" value="UniProtKB-KW"/>
</dbReference>
<dbReference type="PANTHER" id="PTHR42781">
    <property type="entry name" value="SPERMIDINE/PUTRESCINE IMPORT ATP-BINDING PROTEIN POTA"/>
    <property type="match status" value="1"/>
</dbReference>
<name>A0ABV3QGQ8_9GAMM</name>
<feature type="domain" description="ABC transporter" evidence="4">
    <location>
        <begin position="1"/>
        <end position="212"/>
    </location>
</feature>
<dbReference type="PROSITE" id="PS00211">
    <property type="entry name" value="ABC_TRANSPORTER_1"/>
    <property type="match status" value="1"/>
</dbReference>
<dbReference type="InterPro" id="IPR017871">
    <property type="entry name" value="ABC_transporter-like_CS"/>
</dbReference>
<dbReference type="InterPro" id="IPR027417">
    <property type="entry name" value="P-loop_NTPase"/>
</dbReference>
<evidence type="ECO:0000256" key="2">
    <source>
        <dbReference type="ARBA" id="ARBA00022741"/>
    </source>
</evidence>
<dbReference type="PROSITE" id="PS50893">
    <property type="entry name" value="ABC_TRANSPORTER_2"/>
    <property type="match status" value="1"/>
</dbReference>
<dbReference type="Pfam" id="PF00005">
    <property type="entry name" value="ABC_tran"/>
    <property type="match status" value="1"/>
</dbReference>
<dbReference type="Proteomes" id="UP001556220">
    <property type="component" value="Unassembled WGS sequence"/>
</dbReference>
<dbReference type="InterPro" id="IPR003439">
    <property type="entry name" value="ABC_transporter-like_ATP-bd"/>
</dbReference>
<dbReference type="SMART" id="SM00382">
    <property type="entry name" value="AAA"/>
    <property type="match status" value="1"/>
</dbReference>
<accession>A0ABV3QGQ8</accession>
<evidence type="ECO:0000256" key="3">
    <source>
        <dbReference type="ARBA" id="ARBA00022840"/>
    </source>
</evidence>